<protein>
    <submittedName>
        <fullName evidence="2">Secreted protein</fullName>
    </submittedName>
</protein>
<sequence length="230" mass="25124">MLFNTLALAALSGIVSLVSAVPVEERSTPPLDQVSLVGVNYGGSGCPQNSVGQAISDDKQLITLFFDKYIAQSGPGVSPAQTRASCQINLKLHFPQGWQFGVFQADYRGYVGLPANTKGYSKATYYFSGDHSQVDREVWFQGPEFDDYFKEDTIGIESTVWSPCGAEGMLNIKSSIGIVPIGTPQPALLTVSGSFNFTAVSNYSDLSSQVDSADLKYTQYYHLQWRRCKN</sequence>
<comment type="caution">
    <text evidence="2">The sequence shown here is derived from an EMBL/GenBank/DDBJ whole genome shotgun (WGS) entry which is preliminary data.</text>
</comment>
<dbReference type="Proteomes" id="UP001239445">
    <property type="component" value="Unassembled WGS sequence"/>
</dbReference>
<reference evidence="2" key="1">
    <citation type="submission" date="2023-06" db="EMBL/GenBank/DDBJ databases">
        <title>Genome-scale phylogeny and comparative genomics of the fungal order Sordariales.</title>
        <authorList>
            <consortium name="Lawrence Berkeley National Laboratory"/>
            <person name="Hensen N."/>
            <person name="Bonometti L."/>
            <person name="Westerberg I."/>
            <person name="Brannstrom I.O."/>
            <person name="Guillou S."/>
            <person name="Cros-Aarteil S."/>
            <person name="Calhoun S."/>
            <person name="Haridas S."/>
            <person name="Kuo A."/>
            <person name="Mondo S."/>
            <person name="Pangilinan J."/>
            <person name="Riley R."/>
            <person name="Labutti K."/>
            <person name="Andreopoulos B."/>
            <person name="Lipzen A."/>
            <person name="Chen C."/>
            <person name="Yanf M."/>
            <person name="Daum C."/>
            <person name="Ng V."/>
            <person name="Clum A."/>
            <person name="Steindorff A."/>
            <person name="Ohm R."/>
            <person name="Martin F."/>
            <person name="Silar P."/>
            <person name="Natvig D."/>
            <person name="Lalanne C."/>
            <person name="Gautier V."/>
            <person name="Ament-Velasquez S.L."/>
            <person name="Kruys A."/>
            <person name="Hutchinson M.I."/>
            <person name="Powell A.J."/>
            <person name="Barry K."/>
            <person name="Miller A.N."/>
            <person name="Grigoriev I.V."/>
            <person name="Debuchy R."/>
            <person name="Gladieux P."/>
            <person name="Thoren M.H."/>
            <person name="Johannesson H."/>
        </authorList>
    </citation>
    <scope>NUCLEOTIDE SEQUENCE</scope>
    <source>
        <strain evidence="2">PSN4</strain>
    </source>
</reference>
<organism evidence="2 3">
    <name type="scientific">Echria macrotheca</name>
    <dbReference type="NCBI Taxonomy" id="438768"/>
    <lineage>
        <taxon>Eukaryota</taxon>
        <taxon>Fungi</taxon>
        <taxon>Dikarya</taxon>
        <taxon>Ascomycota</taxon>
        <taxon>Pezizomycotina</taxon>
        <taxon>Sordariomycetes</taxon>
        <taxon>Sordariomycetidae</taxon>
        <taxon>Sordariales</taxon>
        <taxon>Schizotheciaceae</taxon>
        <taxon>Echria</taxon>
    </lineage>
</organism>
<name>A0AAJ0BFJ0_9PEZI</name>
<feature type="chain" id="PRO_5042459393" evidence="1">
    <location>
        <begin position="21"/>
        <end position="230"/>
    </location>
</feature>
<accession>A0AAJ0BFJ0</accession>
<dbReference type="EMBL" id="MU839830">
    <property type="protein sequence ID" value="KAK1757321.1"/>
    <property type="molecule type" value="Genomic_DNA"/>
</dbReference>
<evidence type="ECO:0000313" key="3">
    <source>
        <dbReference type="Proteomes" id="UP001239445"/>
    </source>
</evidence>
<keyword evidence="1" id="KW-0732">Signal</keyword>
<keyword evidence="3" id="KW-1185">Reference proteome</keyword>
<dbReference type="PANTHER" id="PTHR38847:SF1">
    <property type="entry name" value="PSEUDOURIDINE SYNTHASE RSUA_RLUA-LIKE DOMAIN-CONTAINING PROTEIN"/>
    <property type="match status" value="1"/>
</dbReference>
<dbReference type="Pfam" id="PF14273">
    <property type="entry name" value="DUF4360"/>
    <property type="match status" value="1"/>
</dbReference>
<dbReference type="PANTHER" id="PTHR38847">
    <property type="match status" value="1"/>
</dbReference>
<dbReference type="AlphaFoldDB" id="A0AAJ0BFJ0"/>
<evidence type="ECO:0000313" key="2">
    <source>
        <dbReference type="EMBL" id="KAK1757321.1"/>
    </source>
</evidence>
<proteinExistence type="predicted"/>
<dbReference type="InterPro" id="IPR025649">
    <property type="entry name" value="DUF4360"/>
</dbReference>
<evidence type="ECO:0000256" key="1">
    <source>
        <dbReference type="SAM" id="SignalP"/>
    </source>
</evidence>
<feature type="signal peptide" evidence="1">
    <location>
        <begin position="1"/>
        <end position="20"/>
    </location>
</feature>
<gene>
    <name evidence="2" type="ORF">QBC47DRAFT_442149</name>
</gene>